<feature type="non-terminal residue" evidence="1">
    <location>
        <position position="1"/>
    </location>
</feature>
<organism evidence="1 2">
    <name type="scientific">Dentiscutata erythropus</name>
    <dbReference type="NCBI Taxonomy" id="1348616"/>
    <lineage>
        <taxon>Eukaryota</taxon>
        <taxon>Fungi</taxon>
        <taxon>Fungi incertae sedis</taxon>
        <taxon>Mucoromycota</taxon>
        <taxon>Glomeromycotina</taxon>
        <taxon>Glomeromycetes</taxon>
        <taxon>Diversisporales</taxon>
        <taxon>Gigasporaceae</taxon>
        <taxon>Dentiscutata</taxon>
    </lineage>
</organism>
<protein>
    <submittedName>
        <fullName evidence="1">97_t:CDS:1</fullName>
    </submittedName>
</protein>
<reference evidence="1" key="1">
    <citation type="submission" date="2021-06" db="EMBL/GenBank/DDBJ databases">
        <authorList>
            <person name="Kallberg Y."/>
            <person name="Tangrot J."/>
            <person name="Rosling A."/>
        </authorList>
    </citation>
    <scope>NUCLEOTIDE SEQUENCE</scope>
    <source>
        <strain evidence="1">MA453B</strain>
    </source>
</reference>
<evidence type="ECO:0000313" key="1">
    <source>
        <dbReference type="EMBL" id="CAG8776160.1"/>
    </source>
</evidence>
<gene>
    <name evidence="1" type="ORF">DERYTH_LOCUS19176</name>
</gene>
<dbReference type="AlphaFoldDB" id="A0A9N9JCX8"/>
<accession>A0A9N9JCX8</accession>
<proteinExistence type="predicted"/>
<name>A0A9N9JCX8_9GLOM</name>
<feature type="non-terminal residue" evidence="1">
    <location>
        <position position="549"/>
    </location>
</feature>
<keyword evidence="2" id="KW-1185">Reference proteome</keyword>
<comment type="caution">
    <text evidence="1">The sequence shown here is derived from an EMBL/GenBank/DDBJ whole genome shotgun (WGS) entry which is preliminary data.</text>
</comment>
<dbReference type="EMBL" id="CAJVPY010020577">
    <property type="protein sequence ID" value="CAG8776160.1"/>
    <property type="molecule type" value="Genomic_DNA"/>
</dbReference>
<sequence length="549" mass="61816">VELRDSLLADLEKVPKNEELSFHEKKGDEFLKKSMDYRNACEKQWDKLSLLKKEDLENISSEELKDSSITIAKLALFMKKKEMKDLENISSEELKDSSITIAKLAYGEYKIACETAERDKILSKSRKKDLLDAKDLFDEVSNSKDSNENTFTSKIMLKNNSNNVTKTVDQSISLIQKRFIKNSISKDIARIISTLRLKADSGESVLYHTLNKGDLLAKDSNSKTECVAITAASASATVIKFVSAVASCNISPVFLSVSTKSIGVGVMGFATNPIITTITTSLSLIALGLSIAKIKNQSEIHKNLCNILGDAYKKYHDKDYQELFKILERPYKKNEKDACLFKLCPKNTKNNIINTLLDYGVSPECIAGLLCLIGSALVEEGMPSINDRGTRDNGMKDTDFLFIAKGILLSIIDLENEIKEFYKRKNGVILKKAFNKVCSISFDAPKPDKMQTRYIELGERLAKIIPKHLGTPHYPQNMSVESKLEMWRNFAKLHLALLKINLADEEAKQYINEVRKSTENSQPNFVKPLLDFTEKIYEEVLKISNKEAN</sequence>
<evidence type="ECO:0000313" key="2">
    <source>
        <dbReference type="Proteomes" id="UP000789405"/>
    </source>
</evidence>
<dbReference type="Proteomes" id="UP000789405">
    <property type="component" value="Unassembled WGS sequence"/>
</dbReference>